<dbReference type="EMBL" id="JAPFQI010000003">
    <property type="protein sequence ID" value="MCW8085513.1"/>
    <property type="molecule type" value="Genomic_DNA"/>
</dbReference>
<evidence type="ECO:0000313" key="9">
    <source>
        <dbReference type="Proteomes" id="UP001526430"/>
    </source>
</evidence>
<comment type="subunit">
    <text evidence="6">Homotetramer.</text>
</comment>
<evidence type="ECO:0000256" key="4">
    <source>
        <dbReference type="ARBA" id="ARBA00023027"/>
    </source>
</evidence>
<keyword evidence="2 6" id="KW-0067">ATP-binding</keyword>
<sequence length="294" mass="29697">MSVTEISPEWLRANPLPPLPDAASKDERGRVLVVGGAAEVPGAVLLAATSALRAGAGKMQVATVASAAPGLALAMPEARVIALKETAEGGIAPAAAPRLSEAAARADAIAFGPGMLDAEEAGALARALLTKLRGEPGILLDAAAVCGLEPDSAGRHAGRLVLTPHAGEMAQLLDRPREELEAEPLEAAREAARRFRAVVVMKGGVSFVATPQGLAFSCARGNVGLATSGSGDTLAGAITGLMARGAPPLLATLWGVFIHAVAGERLARRIGPVGYLARELPGEFPGILAEMDGG</sequence>
<keyword evidence="4 6" id="KW-0520">NAD</keyword>
<comment type="function">
    <text evidence="6">Catalyzes the dehydration of the S-form of NAD(P)HX at the expense of ADP, which is converted to AMP. Together with NAD(P)HX epimerase, which catalyzes the epimerization of the S- and R-forms, the enzyme allows the repair of both epimers of NAD(P)HX, a damaged form of NAD(P)H that is a result of enzymatic or heat-dependent hydration.</text>
</comment>
<dbReference type="PANTHER" id="PTHR12592">
    <property type="entry name" value="ATP-DEPENDENT (S)-NAD(P)H-HYDRATE DEHYDRATASE FAMILY MEMBER"/>
    <property type="match status" value="1"/>
</dbReference>
<comment type="caution">
    <text evidence="8">The sequence shown here is derived from an EMBL/GenBank/DDBJ whole genome shotgun (WGS) entry which is preliminary data.</text>
</comment>
<evidence type="ECO:0000259" key="7">
    <source>
        <dbReference type="PROSITE" id="PS51383"/>
    </source>
</evidence>
<evidence type="ECO:0000313" key="8">
    <source>
        <dbReference type="EMBL" id="MCW8085513.1"/>
    </source>
</evidence>
<dbReference type="PROSITE" id="PS51383">
    <property type="entry name" value="YJEF_C_3"/>
    <property type="match status" value="1"/>
</dbReference>
<feature type="binding site" evidence="6">
    <location>
        <position position="114"/>
    </location>
    <ligand>
        <name>(6S)-NADPHX</name>
        <dbReference type="ChEBI" id="CHEBI:64076"/>
    </ligand>
</feature>
<comment type="cofactor">
    <cofactor evidence="6">
        <name>Mg(2+)</name>
        <dbReference type="ChEBI" id="CHEBI:18420"/>
    </cofactor>
</comment>
<dbReference type="HAMAP" id="MF_01965">
    <property type="entry name" value="NADHX_dehydratase"/>
    <property type="match status" value="1"/>
</dbReference>
<accession>A0ABT3NTM5</accession>
<keyword evidence="1 6" id="KW-0547">Nucleotide-binding</keyword>
<dbReference type="RefSeq" id="WP_301589413.1">
    <property type="nucleotide sequence ID" value="NZ_JAPFQI010000003.1"/>
</dbReference>
<dbReference type="NCBIfam" id="TIGR00196">
    <property type="entry name" value="yjeF_cterm"/>
    <property type="match status" value="1"/>
</dbReference>
<keyword evidence="3 6" id="KW-0521">NADP</keyword>
<dbReference type="CDD" id="cd01171">
    <property type="entry name" value="YXKO-related"/>
    <property type="match status" value="1"/>
</dbReference>
<evidence type="ECO:0000256" key="2">
    <source>
        <dbReference type="ARBA" id="ARBA00022840"/>
    </source>
</evidence>
<dbReference type="EC" id="4.2.1.136" evidence="6"/>
<comment type="similarity">
    <text evidence="6">Belongs to the NnrD/CARKD family.</text>
</comment>
<gene>
    <name evidence="6" type="primary">nnrD</name>
    <name evidence="8" type="ORF">OF850_07745</name>
</gene>
<feature type="domain" description="YjeF C-terminal" evidence="7">
    <location>
        <begin position="8"/>
        <end position="291"/>
    </location>
</feature>
<protein>
    <recommendedName>
        <fullName evidence="6">ADP-dependent (S)-NAD(P)H-hydrate dehydratase</fullName>
        <ecNumber evidence="6">4.2.1.136</ecNumber>
    </recommendedName>
    <alternativeName>
        <fullName evidence="6">ADP-dependent NAD(P)HX dehydratase</fullName>
    </alternativeName>
</protein>
<dbReference type="Proteomes" id="UP001526430">
    <property type="component" value="Unassembled WGS sequence"/>
</dbReference>
<feature type="binding site" evidence="6">
    <location>
        <position position="231"/>
    </location>
    <ligand>
        <name>AMP</name>
        <dbReference type="ChEBI" id="CHEBI:456215"/>
    </ligand>
</feature>
<evidence type="ECO:0000256" key="5">
    <source>
        <dbReference type="ARBA" id="ARBA00023239"/>
    </source>
</evidence>
<dbReference type="InterPro" id="IPR029056">
    <property type="entry name" value="Ribokinase-like"/>
</dbReference>
<keyword evidence="5 6" id="KW-0456">Lyase</keyword>
<feature type="binding site" evidence="6">
    <location>
        <position position="232"/>
    </location>
    <ligand>
        <name>(6S)-NADPHX</name>
        <dbReference type="ChEBI" id="CHEBI:64076"/>
    </ligand>
</feature>
<comment type="catalytic activity">
    <reaction evidence="6">
        <text>(6S)-NADHX + ADP = AMP + phosphate + NADH + H(+)</text>
        <dbReference type="Rhea" id="RHEA:32223"/>
        <dbReference type="ChEBI" id="CHEBI:15378"/>
        <dbReference type="ChEBI" id="CHEBI:43474"/>
        <dbReference type="ChEBI" id="CHEBI:57945"/>
        <dbReference type="ChEBI" id="CHEBI:64074"/>
        <dbReference type="ChEBI" id="CHEBI:456215"/>
        <dbReference type="ChEBI" id="CHEBI:456216"/>
        <dbReference type="EC" id="4.2.1.136"/>
    </reaction>
</comment>
<dbReference type="Pfam" id="PF01256">
    <property type="entry name" value="Carb_kinase"/>
    <property type="match status" value="1"/>
</dbReference>
<organism evidence="8 9">
    <name type="scientific">Sabulicella glaciei</name>
    <dbReference type="NCBI Taxonomy" id="2984948"/>
    <lineage>
        <taxon>Bacteria</taxon>
        <taxon>Pseudomonadati</taxon>
        <taxon>Pseudomonadota</taxon>
        <taxon>Alphaproteobacteria</taxon>
        <taxon>Acetobacterales</taxon>
        <taxon>Acetobacteraceae</taxon>
        <taxon>Sabulicella</taxon>
    </lineage>
</organism>
<dbReference type="Gene3D" id="3.40.1190.20">
    <property type="match status" value="1"/>
</dbReference>
<evidence type="ECO:0000256" key="1">
    <source>
        <dbReference type="ARBA" id="ARBA00022741"/>
    </source>
</evidence>
<feature type="binding site" evidence="6">
    <location>
        <position position="43"/>
    </location>
    <ligand>
        <name>(6S)-NADPHX</name>
        <dbReference type="ChEBI" id="CHEBI:64076"/>
    </ligand>
</feature>
<evidence type="ECO:0000256" key="6">
    <source>
        <dbReference type="HAMAP-Rule" id="MF_01965"/>
    </source>
</evidence>
<reference evidence="8 9" key="1">
    <citation type="submission" date="2022-10" db="EMBL/GenBank/DDBJ databases">
        <title>Roseococcus glaciei nov., sp. nov., isolated from glacier.</title>
        <authorList>
            <person name="Liu Q."/>
            <person name="Xin Y.-H."/>
        </authorList>
    </citation>
    <scope>NUCLEOTIDE SEQUENCE [LARGE SCALE GENOMIC DNA]</scope>
    <source>
        <strain evidence="8 9">MDT2-1-1</strain>
    </source>
</reference>
<dbReference type="PANTHER" id="PTHR12592:SF0">
    <property type="entry name" value="ATP-DEPENDENT (S)-NAD(P)H-HYDRATE DEHYDRATASE"/>
    <property type="match status" value="1"/>
</dbReference>
<evidence type="ECO:0000256" key="3">
    <source>
        <dbReference type="ARBA" id="ARBA00022857"/>
    </source>
</evidence>
<comment type="catalytic activity">
    <reaction evidence="6">
        <text>(6S)-NADPHX + ADP = AMP + phosphate + NADPH + H(+)</text>
        <dbReference type="Rhea" id="RHEA:32235"/>
        <dbReference type="ChEBI" id="CHEBI:15378"/>
        <dbReference type="ChEBI" id="CHEBI:43474"/>
        <dbReference type="ChEBI" id="CHEBI:57783"/>
        <dbReference type="ChEBI" id="CHEBI:64076"/>
        <dbReference type="ChEBI" id="CHEBI:456215"/>
        <dbReference type="ChEBI" id="CHEBI:456216"/>
        <dbReference type="EC" id="4.2.1.136"/>
    </reaction>
</comment>
<proteinExistence type="inferred from homology"/>
<dbReference type="SUPFAM" id="SSF53613">
    <property type="entry name" value="Ribokinase-like"/>
    <property type="match status" value="1"/>
</dbReference>
<dbReference type="InterPro" id="IPR000631">
    <property type="entry name" value="CARKD"/>
</dbReference>
<feature type="binding site" evidence="6">
    <location>
        <begin position="202"/>
        <end position="206"/>
    </location>
    <ligand>
        <name>AMP</name>
        <dbReference type="ChEBI" id="CHEBI:456215"/>
    </ligand>
</feature>
<name>A0ABT3NTM5_9PROT</name>
<feature type="binding site" evidence="6">
    <location>
        <position position="165"/>
    </location>
    <ligand>
        <name>(6S)-NADPHX</name>
        <dbReference type="ChEBI" id="CHEBI:64076"/>
    </ligand>
</feature>
<keyword evidence="9" id="KW-1185">Reference proteome</keyword>